<gene>
    <name evidence="2" type="ORF">MNOR_LOCUS40206</name>
</gene>
<feature type="compositionally biased region" description="Polar residues" evidence="1">
    <location>
        <begin position="40"/>
        <end position="62"/>
    </location>
</feature>
<feature type="compositionally biased region" description="Polar residues" evidence="1">
    <location>
        <begin position="155"/>
        <end position="170"/>
    </location>
</feature>
<organism evidence="2 3">
    <name type="scientific">Meganyctiphanes norvegica</name>
    <name type="common">Northern krill</name>
    <name type="synonym">Thysanopoda norvegica</name>
    <dbReference type="NCBI Taxonomy" id="48144"/>
    <lineage>
        <taxon>Eukaryota</taxon>
        <taxon>Metazoa</taxon>
        <taxon>Ecdysozoa</taxon>
        <taxon>Arthropoda</taxon>
        <taxon>Crustacea</taxon>
        <taxon>Multicrustacea</taxon>
        <taxon>Malacostraca</taxon>
        <taxon>Eumalacostraca</taxon>
        <taxon>Eucarida</taxon>
        <taxon>Euphausiacea</taxon>
        <taxon>Euphausiidae</taxon>
        <taxon>Meganyctiphanes</taxon>
    </lineage>
</organism>
<sequence>AEEGVYPGLLGLSRSSSRNSSTGYTPIGTPIASPPREASPQRQASPQKDSSFSGFSTESQQIGHDKTASVSEAAVVINCNDEEIEIFDLDHLPESFIPSVLPAPQMKSKRTSTTRTKHSTSTIITRAKPTTITKRLKLEEWGDNELTEHDVLNSMLPSSQGFDAQSNSTEGEVGPKVHAHPHPVDVGSLVEDPIPTEPR</sequence>
<evidence type="ECO:0000313" key="2">
    <source>
        <dbReference type="EMBL" id="CAL4236318.1"/>
    </source>
</evidence>
<dbReference type="Proteomes" id="UP001497623">
    <property type="component" value="Unassembled WGS sequence"/>
</dbReference>
<feature type="compositionally biased region" description="Low complexity" evidence="1">
    <location>
        <begin position="8"/>
        <end position="21"/>
    </location>
</feature>
<dbReference type="AlphaFoldDB" id="A0AAV2SQ89"/>
<evidence type="ECO:0000313" key="3">
    <source>
        <dbReference type="Proteomes" id="UP001497623"/>
    </source>
</evidence>
<dbReference type="EMBL" id="CAXKWB010117958">
    <property type="protein sequence ID" value="CAL4236318.1"/>
    <property type="molecule type" value="Genomic_DNA"/>
</dbReference>
<comment type="caution">
    <text evidence="2">The sequence shown here is derived from an EMBL/GenBank/DDBJ whole genome shotgun (WGS) entry which is preliminary data.</text>
</comment>
<feature type="non-terminal residue" evidence="2">
    <location>
        <position position="1"/>
    </location>
</feature>
<protein>
    <submittedName>
        <fullName evidence="2">Uncharacterized protein</fullName>
    </submittedName>
</protein>
<feature type="region of interest" description="Disordered" evidence="1">
    <location>
        <begin position="1"/>
        <end position="68"/>
    </location>
</feature>
<name>A0AAV2SQ89_MEGNR</name>
<reference evidence="2 3" key="1">
    <citation type="submission" date="2024-05" db="EMBL/GenBank/DDBJ databases">
        <authorList>
            <person name="Wallberg A."/>
        </authorList>
    </citation>
    <scope>NUCLEOTIDE SEQUENCE [LARGE SCALE GENOMIC DNA]</scope>
</reference>
<feature type="region of interest" description="Disordered" evidence="1">
    <location>
        <begin position="153"/>
        <end position="199"/>
    </location>
</feature>
<proteinExistence type="predicted"/>
<accession>A0AAV2SQ89</accession>
<evidence type="ECO:0000256" key="1">
    <source>
        <dbReference type="SAM" id="MobiDB-lite"/>
    </source>
</evidence>
<keyword evidence="3" id="KW-1185">Reference proteome</keyword>